<dbReference type="Gene3D" id="3.40.50.10950">
    <property type="match status" value="1"/>
</dbReference>
<dbReference type="PANTHER" id="PTHR43356">
    <property type="entry name" value="PHOSPHATE ACETYLTRANSFERASE"/>
    <property type="match status" value="1"/>
</dbReference>
<dbReference type="SUPFAM" id="SSF53659">
    <property type="entry name" value="Isocitrate/Isopropylmalate dehydrogenase-like"/>
    <property type="match status" value="1"/>
</dbReference>
<dbReference type="Proteomes" id="UP000177521">
    <property type="component" value="Unassembled WGS sequence"/>
</dbReference>
<dbReference type="InterPro" id="IPR050500">
    <property type="entry name" value="Phos_Acetyltrans/Butyryltrans"/>
</dbReference>
<comment type="caution">
    <text evidence="4">The sequence shown here is derived from an EMBL/GenBank/DDBJ whole genome shotgun (WGS) entry which is preliminary data.</text>
</comment>
<sequence>MADIIKQIWRRAAKQQKRIVFPEGEEARIVAAAKIIAAKRLAVPVLLGRAAALKRLAAKHKLPKQVELVDVADKKRQEAYAKKLYQLRQAKGLDLATAKKLVAQPMYFGTMMLKLGEVDGLVAGATQPTRDTLLPAFQIIKTRPGVKKVSGANILVLGQGTAQQRVLVFADCAVNPLPNAPELAEIALLTAATAQQFGLKPRVAMLSFSTAGSAKHPEVTLVQQAVKIVQRKQPRLKLAGEMQVDAALVPEVCQQKF</sequence>
<evidence type="ECO:0000256" key="1">
    <source>
        <dbReference type="ARBA" id="ARBA00022679"/>
    </source>
</evidence>
<reference evidence="4 5" key="1">
    <citation type="journal article" date="2016" name="Nat. Commun.">
        <title>Thousands of microbial genomes shed light on interconnected biogeochemical processes in an aquifer system.</title>
        <authorList>
            <person name="Anantharaman K."/>
            <person name="Brown C.T."/>
            <person name="Hug L.A."/>
            <person name="Sharon I."/>
            <person name="Castelle C.J."/>
            <person name="Probst A.J."/>
            <person name="Thomas B.C."/>
            <person name="Singh A."/>
            <person name="Wilkins M.J."/>
            <person name="Karaoz U."/>
            <person name="Brodie E.L."/>
            <person name="Williams K.H."/>
            <person name="Hubbard S.S."/>
            <person name="Banfield J.F."/>
        </authorList>
    </citation>
    <scope>NUCLEOTIDE SEQUENCE [LARGE SCALE GENOMIC DNA]</scope>
</reference>
<accession>A0A1F4XKE7</accession>
<dbReference type="InterPro" id="IPR042113">
    <property type="entry name" value="P_AcTrfase_dom1"/>
</dbReference>
<evidence type="ECO:0000256" key="2">
    <source>
        <dbReference type="ARBA" id="ARBA00023315"/>
    </source>
</evidence>
<keyword evidence="1" id="KW-0808">Transferase</keyword>
<gene>
    <name evidence="4" type="ORF">A2788_01765</name>
</gene>
<dbReference type="EMBL" id="MEWS01000037">
    <property type="protein sequence ID" value="OGC81553.1"/>
    <property type="molecule type" value="Genomic_DNA"/>
</dbReference>
<organism evidence="4 5">
    <name type="scientific">Candidatus Abawacabacteria bacterium RIFCSPHIGHO2_01_FULL_46_8</name>
    <dbReference type="NCBI Taxonomy" id="1817815"/>
    <lineage>
        <taxon>Bacteria</taxon>
        <taxon>Candidatus Abawacaibacteriota</taxon>
    </lineage>
</organism>
<dbReference type="AlphaFoldDB" id="A0A1F4XKE7"/>
<dbReference type="PANTHER" id="PTHR43356:SF3">
    <property type="entry name" value="PHOSPHATE ACETYLTRANSFERASE"/>
    <property type="match status" value="1"/>
</dbReference>
<feature type="non-terminal residue" evidence="4">
    <location>
        <position position="257"/>
    </location>
</feature>
<feature type="domain" description="Phosphate acetyl/butaryl transferase" evidence="3">
    <location>
        <begin position="4"/>
        <end position="257"/>
    </location>
</feature>
<dbReference type="GO" id="GO:0016746">
    <property type="term" value="F:acyltransferase activity"/>
    <property type="evidence" value="ECO:0007669"/>
    <property type="project" value="UniProtKB-KW"/>
</dbReference>
<dbReference type="Pfam" id="PF01515">
    <property type="entry name" value="PTA_PTB"/>
    <property type="match status" value="1"/>
</dbReference>
<protein>
    <recommendedName>
        <fullName evidence="3">Phosphate acetyl/butaryl transferase domain-containing protein</fullName>
    </recommendedName>
</protein>
<proteinExistence type="predicted"/>
<evidence type="ECO:0000313" key="4">
    <source>
        <dbReference type="EMBL" id="OGC81553.1"/>
    </source>
</evidence>
<evidence type="ECO:0000313" key="5">
    <source>
        <dbReference type="Proteomes" id="UP000177521"/>
    </source>
</evidence>
<keyword evidence="2" id="KW-0012">Acyltransferase</keyword>
<name>A0A1F4XKE7_9BACT</name>
<dbReference type="InterPro" id="IPR002505">
    <property type="entry name" value="PTA_PTB"/>
</dbReference>
<evidence type="ECO:0000259" key="3">
    <source>
        <dbReference type="Pfam" id="PF01515"/>
    </source>
</evidence>